<dbReference type="RefSeq" id="WP_146885956.1">
    <property type="nucleotide sequence ID" value="NZ_BJXB01000014.1"/>
</dbReference>
<keyword evidence="4 7" id="KW-0812">Transmembrane</keyword>
<evidence type="ECO:0000256" key="3">
    <source>
        <dbReference type="ARBA" id="ARBA00022475"/>
    </source>
</evidence>
<dbReference type="GO" id="GO:0005886">
    <property type="term" value="C:plasma membrane"/>
    <property type="evidence" value="ECO:0007669"/>
    <property type="project" value="UniProtKB-SubCell"/>
</dbReference>
<dbReference type="GO" id="GO:0055085">
    <property type="term" value="P:transmembrane transport"/>
    <property type="evidence" value="ECO:0007669"/>
    <property type="project" value="InterPro"/>
</dbReference>
<keyword evidence="2 7" id="KW-0813">Transport</keyword>
<evidence type="ECO:0000256" key="2">
    <source>
        <dbReference type="ARBA" id="ARBA00022448"/>
    </source>
</evidence>
<feature type="transmembrane region" description="Helical" evidence="7">
    <location>
        <begin position="77"/>
        <end position="97"/>
    </location>
</feature>
<dbReference type="PROSITE" id="PS50928">
    <property type="entry name" value="ABC_TM1"/>
    <property type="match status" value="1"/>
</dbReference>
<reference evidence="9 10" key="1">
    <citation type="submission" date="2019-07" db="EMBL/GenBank/DDBJ databases">
        <title>Whole genome shotgun sequence of Deinococcus cellulosilyticus NBRC 106333.</title>
        <authorList>
            <person name="Hosoyama A."/>
            <person name="Uohara A."/>
            <person name="Ohji S."/>
            <person name="Ichikawa N."/>
        </authorList>
    </citation>
    <scope>NUCLEOTIDE SEQUENCE [LARGE SCALE GENOMIC DNA]</scope>
    <source>
        <strain evidence="9 10">NBRC 106333</strain>
    </source>
</reference>
<feature type="transmembrane region" description="Helical" evidence="7">
    <location>
        <begin position="237"/>
        <end position="258"/>
    </location>
</feature>
<dbReference type="Proteomes" id="UP000321306">
    <property type="component" value="Unassembled WGS sequence"/>
</dbReference>
<dbReference type="InterPro" id="IPR000515">
    <property type="entry name" value="MetI-like"/>
</dbReference>
<proteinExistence type="inferred from homology"/>
<dbReference type="CDD" id="cd06261">
    <property type="entry name" value="TM_PBP2"/>
    <property type="match status" value="1"/>
</dbReference>
<dbReference type="EMBL" id="BJXB01000014">
    <property type="protein sequence ID" value="GEM47585.1"/>
    <property type="molecule type" value="Genomic_DNA"/>
</dbReference>
<dbReference type="PANTHER" id="PTHR30193:SF44">
    <property type="entry name" value="LACTOSE TRANSPORT SYSTEM PERMEASE PROTEIN LACF"/>
    <property type="match status" value="1"/>
</dbReference>
<feature type="transmembrane region" description="Helical" evidence="7">
    <location>
        <begin position="270"/>
        <end position="291"/>
    </location>
</feature>
<feature type="transmembrane region" description="Helical" evidence="7">
    <location>
        <begin position="162"/>
        <end position="184"/>
    </location>
</feature>
<comment type="caution">
    <text evidence="9">The sequence shown here is derived from an EMBL/GenBank/DDBJ whole genome shotgun (WGS) entry which is preliminary data.</text>
</comment>
<dbReference type="Pfam" id="PF00528">
    <property type="entry name" value="BPD_transp_1"/>
    <property type="match status" value="1"/>
</dbReference>
<sequence length="301" mass="33438">MQNKTRTALIAYAFLAPALILLAVFTFYPVIYGSYLGFTEYKAAQFAAGEAPRFIGVQNFIALFQDELFLKGLWNSIKYIAIVPALQIAALAIAVAVNRKLPFMAFFRAAYYVPVITSIATAAVMWDWIFQKEGTLNWVLQGLHIINSNSAFGWLNNEHTAIWALMLVTFWRGFGYYMVLYMGGLQAVPEEVEEAAYLDGATPFQTFWLVIVPMMRPTLLLCSLLSTFAAIRVLDEVVALTPGGGPLNSTYTALMYVYQKAFDGFNFDYGMASAAGLIIAVIGIGLSIVQFRLNREGEERA</sequence>
<dbReference type="PANTHER" id="PTHR30193">
    <property type="entry name" value="ABC TRANSPORTER PERMEASE PROTEIN"/>
    <property type="match status" value="1"/>
</dbReference>
<evidence type="ECO:0000256" key="4">
    <source>
        <dbReference type="ARBA" id="ARBA00022692"/>
    </source>
</evidence>
<feature type="transmembrane region" description="Helical" evidence="7">
    <location>
        <begin position="9"/>
        <end position="31"/>
    </location>
</feature>
<organism evidence="9 10">
    <name type="scientific">Deinococcus cellulosilyticus (strain DSM 18568 / NBRC 106333 / KACC 11606 / 5516J-15)</name>
    <dbReference type="NCBI Taxonomy" id="1223518"/>
    <lineage>
        <taxon>Bacteria</taxon>
        <taxon>Thermotogati</taxon>
        <taxon>Deinococcota</taxon>
        <taxon>Deinococci</taxon>
        <taxon>Deinococcales</taxon>
        <taxon>Deinococcaceae</taxon>
        <taxon>Deinococcus</taxon>
    </lineage>
</organism>
<keyword evidence="6 7" id="KW-0472">Membrane</keyword>
<keyword evidence="3" id="KW-1003">Cell membrane</keyword>
<dbReference type="Gene3D" id="1.10.3720.10">
    <property type="entry name" value="MetI-like"/>
    <property type="match status" value="1"/>
</dbReference>
<evidence type="ECO:0000256" key="7">
    <source>
        <dbReference type="RuleBase" id="RU363032"/>
    </source>
</evidence>
<comment type="similarity">
    <text evidence="7">Belongs to the binding-protein-dependent transport system permease family.</text>
</comment>
<gene>
    <name evidence="9" type="ORF">DC3_32200</name>
</gene>
<keyword evidence="5 7" id="KW-1133">Transmembrane helix</keyword>
<comment type="subcellular location">
    <subcellularLocation>
        <location evidence="1 7">Cell membrane</location>
        <topology evidence="1 7">Multi-pass membrane protein</topology>
    </subcellularLocation>
</comment>
<evidence type="ECO:0000259" key="8">
    <source>
        <dbReference type="PROSITE" id="PS50928"/>
    </source>
</evidence>
<evidence type="ECO:0000313" key="10">
    <source>
        <dbReference type="Proteomes" id="UP000321306"/>
    </source>
</evidence>
<dbReference type="InterPro" id="IPR051393">
    <property type="entry name" value="ABC_transporter_permease"/>
</dbReference>
<evidence type="ECO:0000256" key="5">
    <source>
        <dbReference type="ARBA" id="ARBA00022989"/>
    </source>
</evidence>
<dbReference type="SUPFAM" id="SSF161098">
    <property type="entry name" value="MetI-like"/>
    <property type="match status" value="1"/>
</dbReference>
<evidence type="ECO:0000313" key="9">
    <source>
        <dbReference type="EMBL" id="GEM47585.1"/>
    </source>
</evidence>
<evidence type="ECO:0000256" key="6">
    <source>
        <dbReference type="ARBA" id="ARBA00023136"/>
    </source>
</evidence>
<evidence type="ECO:0000256" key="1">
    <source>
        <dbReference type="ARBA" id="ARBA00004651"/>
    </source>
</evidence>
<protein>
    <submittedName>
        <fullName evidence="9">Sugar ABC transporter permease</fullName>
    </submittedName>
</protein>
<dbReference type="OrthoDB" id="9788108at2"/>
<feature type="transmembrane region" description="Helical" evidence="7">
    <location>
        <begin position="109"/>
        <end position="129"/>
    </location>
</feature>
<dbReference type="AlphaFoldDB" id="A0A511N436"/>
<dbReference type="InterPro" id="IPR035906">
    <property type="entry name" value="MetI-like_sf"/>
</dbReference>
<accession>A0A511N436</accession>
<feature type="domain" description="ABC transmembrane type-1" evidence="8">
    <location>
        <begin position="74"/>
        <end position="290"/>
    </location>
</feature>
<name>A0A511N436_DEIC1</name>
<keyword evidence="10" id="KW-1185">Reference proteome</keyword>
<dbReference type="SUPFAM" id="SSF160964">
    <property type="entry name" value="MalF N-terminal region-like"/>
    <property type="match status" value="1"/>
</dbReference>